<name>A0A369WU76_9GAMM</name>
<reference evidence="2 3" key="1">
    <citation type="submission" date="2018-07" db="EMBL/GenBank/DDBJ databases">
        <title>Motiliproteus coralliicola sp. nov., a bacterium isolated from Coral.</title>
        <authorList>
            <person name="Wang G."/>
        </authorList>
    </citation>
    <scope>NUCLEOTIDE SEQUENCE [LARGE SCALE GENOMIC DNA]</scope>
    <source>
        <strain evidence="2 3">C34</strain>
    </source>
</reference>
<comment type="caution">
    <text evidence="2">The sequence shown here is derived from an EMBL/GenBank/DDBJ whole genome shotgun (WGS) entry which is preliminary data.</text>
</comment>
<feature type="domain" description="IraD/Gp25-like" evidence="1">
    <location>
        <begin position="28"/>
        <end position="118"/>
    </location>
</feature>
<dbReference type="InterPro" id="IPR007048">
    <property type="entry name" value="IraD/Gp25-like"/>
</dbReference>
<dbReference type="Pfam" id="PF04965">
    <property type="entry name" value="GPW_gp25"/>
    <property type="match status" value="1"/>
</dbReference>
<accession>A0A369WU76</accession>
<proteinExistence type="predicted"/>
<dbReference type="EMBL" id="QQOH01000001">
    <property type="protein sequence ID" value="RDE24683.1"/>
    <property type="molecule type" value="Genomic_DNA"/>
</dbReference>
<dbReference type="OrthoDB" id="9802846at2"/>
<dbReference type="AlphaFoldDB" id="A0A369WU76"/>
<sequence length="146" mass="16526">MSDQTFWGRGWGFPPTFSADSGQVLMAEGEREIEDSLRILLGTTQGERFMAPGYGLNLQDQLFDSLNTTAKNLLIDRIKRTLLVYEPRINVLAINLEDSAINEGKLLIQLDYEIRASNSRFNLVYPYYLHDGTEVSPYLSDSKLDG</sequence>
<organism evidence="2 3">
    <name type="scientific">Motiliproteus coralliicola</name>
    <dbReference type="NCBI Taxonomy" id="2283196"/>
    <lineage>
        <taxon>Bacteria</taxon>
        <taxon>Pseudomonadati</taxon>
        <taxon>Pseudomonadota</taxon>
        <taxon>Gammaproteobacteria</taxon>
        <taxon>Oceanospirillales</taxon>
        <taxon>Oceanospirillaceae</taxon>
        <taxon>Motiliproteus</taxon>
    </lineage>
</organism>
<evidence type="ECO:0000313" key="3">
    <source>
        <dbReference type="Proteomes" id="UP000253769"/>
    </source>
</evidence>
<evidence type="ECO:0000259" key="1">
    <source>
        <dbReference type="Pfam" id="PF04965"/>
    </source>
</evidence>
<dbReference type="Proteomes" id="UP000253769">
    <property type="component" value="Unassembled WGS sequence"/>
</dbReference>
<dbReference type="SUPFAM" id="SSF160719">
    <property type="entry name" value="gpW/gp25-like"/>
    <property type="match status" value="1"/>
</dbReference>
<dbReference type="Gene3D" id="3.10.450.40">
    <property type="match status" value="1"/>
</dbReference>
<gene>
    <name evidence="2" type="ORF">DV711_03580</name>
</gene>
<dbReference type="RefSeq" id="WP_114694270.1">
    <property type="nucleotide sequence ID" value="NZ_QQOH01000001.1"/>
</dbReference>
<evidence type="ECO:0000313" key="2">
    <source>
        <dbReference type="EMBL" id="RDE24683.1"/>
    </source>
</evidence>
<keyword evidence="3" id="KW-1185">Reference proteome</keyword>
<protein>
    <recommendedName>
        <fullName evidence="1">IraD/Gp25-like domain-containing protein</fullName>
    </recommendedName>
</protein>